<feature type="domain" description="Solute-binding protein family 5" evidence="4">
    <location>
        <begin position="22"/>
        <end position="287"/>
    </location>
</feature>
<reference evidence="5 6" key="1">
    <citation type="submission" date="2023-05" db="EMBL/GenBank/DDBJ databases">
        <authorList>
            <person name="Gao F."/>
        </authorList>
    </citation>
    <scope>NUCLEOTIDE SEQUENCE [LARGE SCALE GENOMIC DNA]</scope>
    <source>
        <strain evidence="5 6">MIMF12</strain>
    </source>
</reference>
<dbReference type="InterPro" id="IPR039424">
    <property type="entry name" value="SBP_5"/>
</dbReference>
<organism evidence="5 6">
    <name type="scientific">Deinococcus rhizophilus</name>
    <dbReference type="NCBI Taxonomy" id="3049544"/>
    <lineage>
        <taxon>Bacteria</taxon>
        <taxon>Thermotogati</taxon>
        <taxon>Deinococcota</taxon>
        <taxon>Deinococci</taxon>
        <taxon>Deinococcales</taxon>
        <taxon>Deinococcaceae</taxon>
        <taxon>Deinococcus</taxon>
    </lineage>
</organism>
<keyword evidence="3" id="KW-0732">Signal</keyword>
<evidence type="ECO:0000313" key="6">
    <source>
        <dbReference type="Proteomes" id="UP001302059"/>
    </source>
</evidence>
<dbReference type="Proteomes" id="UP001302059">
    <property type="component" value="Unassembled WGS sequence"/>
</dbReference>
<evidence type="ECO:0000256" key="3">
    <source>
        <dbReference type="ARBA" id="ARBA00022729"/>
    </source>
</evidence>
<dbReference type="SUPFAM" id="SSF53850">
    <property type="entry name" value="Periplasmic binding protein-like II"/>
    <property type="match status" value="1"/>
</dbReference>
<dbReference type="EMBL" id="JASNGB010000253">
    <property type="protein sequence ID" value="MDL2345662.1"/>
    <property type="molecule type" value="Genomic_DNA"/>
</dbReference>
<keyword evidence="6" id="KW-1185">Reference proteome</keyword>
<name>A0ABT7JM46_9DEIO</name>
<evidence type="ECO:0000313" key="5">
    <source>
        <dbReference type="EMBL" id="MDL2345662.1"/>
    </source>
</evidence>
<keyword evidence="2" id="KW-0813">Transport</keyword>
<evidence type="ECO:0000256" key="2">
    <source>
        <dbReference type="ARBA" id="ARBA00022448"/>
    </source>
</evidence>
<dbReference type="PANTHER" id="PTHR30290">
    <property type="entry name" value="PERIPLASMIC BINDING COMPONENT OF ABC TRANSPORTER"/>
    <property type="match status" value="1"/>
</dbReference>
<proteinExistence type="inferred from homology"/>
<gene>
    <name evidence="5" type="ORF">QOL99_16120</name>
</gene>
<evidence type="ECO:0000256" key="1">
    <source>
        <dbReference type="ARBA" id="ARBA00005695"/>
    </source>
</evidence>
<dbReference type="Gene3D" id="3.40.190.10">
    <property type="entry name" value="Periplasmic binding protein-like II"/>
    <property type="match status" value="1"/>
</dbReference>
<comment type="caution">
    <text evidence="5">The sequence shown here is derived from an EMBL/GenBank/DDBJ whole genome shotgun (WGS) entry which is preliminary data.</text>
</comment>
<accession>A0ABT7JM46</accession>
<sequence>MSSARPTRRGGAAAVRALWPMSASPSSVVGSGPFKLASLTPDGAAVLERNPFYGEWAVDPAGQPLPYLDRVELVAVASTDAQLSAFLAGRTDLFSPAPTQLAALRGAADVVLRENYSGQASSSWIVWNWNRASDPEKQRLFRSSAFRQAMSHLTDRERMVREVLGGAGDAVYTNVYPVFAEWISPTAPRFAFNVAEARRLLAELGYDRTNAEGLLVNSAGRVLEFDLITNAGNAARENYARIFAEGARQAGVKVNVQATDFNVLANRLGSSGEDRPFDAILLGLSGGSNIWPFGPNVVPCGGNLHAHNRSGGCLTDWERELDRLFREGNAEPDRTRRLALGRQLQDLEAQHQPFVYLVAPRASAAWRSRVRGEYPSAIADADVVTRELGLTWVQD</sequence>
<dbReference type="InterPro" id="IPR000914">
    <property type="entry name" value="SBP_5_dom"/>
</dbReference>
<dbReference type="Gene3D" id="3.10.105.10">
    <property type="entry name" value="Dipeptide-binding Protein, Domain 3"/>
    <property type="match status" value="1"/>
</dbReference>
<comment type="similarity">
    <text evidence="1">Belongs to the bacterial solute-binding protein 5 family.</text>
</comment>
<dbReference type="PANTHER" id="PTHR30290:SF9">
    <property type="entry name" value="OLIGOPEPTIDE-BINDING PROTEIN APPA"/>
    <property type="match status" value="1"/>
</dbReference>
<evidence type="ECO:0000259" key="4">
    <source>
        <dbReference type="Pfam" id="PF00496"/>
    </source>
</evidence>
<dbReference type="Pfam" id="PF00496">
    <property type="entry name" value="SBP_bac_5"/>
    <property type="match status" value="1"/>
</dbReference>
<protein>
    <submittedName>
        <fullName evidence="5">ABC transporter substrate-binding protein</fullName>
    </submittedName>
</protein>